<dbReference type="InterPro" id="IPR029492">
    <property type="entry name" value="DUF4435"/>
</dbReference>
<dbReference type="RefSeq" id="WP_117702693.1">
    <property type="nucleotide sequence ID" value="NZ_QSTW01000024.1"/>
</dbReference>
<evidence type="ECO:0000259" key="1">
    <source>
        <dbReference type="Pfam" id="PF14491"/>
    </source>
</evidence>
<name>A0A3E4Z534_9BACT</name>
<feature type="domain" description="DUF4435" evidence="1">
    <location>
        <begin position="30"/>
        <end position="250"/>
    </location>
</feature>
<dbReference type="Pfam" id="PF14491">
    <property type="entry name" value="DUF4435"/>
    <property type="match status" value="1"/>
</dbReference>
<comment type="caution">
    <text evidence="2">The sequence shown here is derived from an EMBL/GenBank/DDBJ whole genome shotgun (WGS) entry which is preliminary data.</text>
</comment>
<organism evidence="2 3">
    <name type="scientific">Phocaeicola plebeius</name>
    <dbReference type="NCBI Taxonomy" id="310297"/>
    <lineage>
        <taxon>Bacteria</taxon>
        <taxon>Pseudomonadati</taxon>
        <taxon>Bacteroidota</taxon>
        <taxon>Bacteroidia</taxon>
        <taxon>Bacteroidales</taxon>
        <taxon>Bacteroidaceae</taxon>
        <taxon>Phocaeicola</taxon>
    </lineage>
</organism>
<proteinExistence type="predicted"/>
<dbReference type="Proteomes" id="UP000260814">
    <property type="component" value="Unassembled WGS sequence"/>
</dbReference>
<dbReference type="EMBL" id="QSTW01000024">
    <property type="protein sequence ID" value="RGM86750.1"/>
    <property type="molecule type" value="Genomic_DNA"/>
</dbReference>
<evidence type="ECO:0000313" key="2">
    <source>
        <dbReference type="EMBL" id="RGM86750.1"/>
    </source>
</evidence>
<gene>
    <name evidence="2" type="ORF">DXB87_14495</name>
</gene>
<accession>A0A3E4Z534</accession>
<reference evidence="2 3" key="1">
    <citation type="submission" date="2018-08" db="EMBL/GenBank/DDBJ databases">
        <title>A genome reference for cultivated species of the human gut microbiota.</title>
        <authorList>
            <person name="Zou Y."/>
            <person name="Xue W."/>
            <person name="Luo G."/>
        </authorList>
    </citation>
    <scope>NUCLEOTIDE SEQUENCE [LARGE SCALE GENOMIC DNA]</scope>
    <source>
        <strain evidence="2 3">OM06-2</strain>
    </source>
</reference>
<protein>
    <submittedName>
        <fullName evidence="2">DUF4435 domain-containing protein</fullName>
    </submittedName>
</protein>
<sequence length="299" mass="34941">MRNTVLEATTLQDKKMEIIEMGHHEDSEGKVFILIEGTDDEKIYRHFLNEQKVIFYVTKSCLYVVELLRILKTNPYLKNKVIGIKDADFDHILHRSYPDLDNLFLTDYHDIEMTLLSVSEGFENSLQAECSLQTTTPLVEKVAKDLKSLSYLRLYNEVTVANKELEGIELDGINFNDITYSALYDGENAITWEQCLGHVKSTCNNSRLEHYPTTEMIKFFANSYINPDLKQLTRGHDLVFALQVRLQKLNRKNSLGYKDLCLILRNTCPKEKFEETNLYHQLNEWMNQQGRYLWHNKVA</sequence>
<dbReference type="AlphaFoldDB" id="A0A3E4Z534"/>
<evidence type="ECO:0000313" key="3">
    <source>
        <dbReference type="Proteomes" id="UP000260814"/>
    </source>
</evidence>